<keyword evidence="9" id="KW-0813">Transport</keyword>
<dbReference type="GO" id="GO:0016477">
    <property type="term" value="P:cell migration"/>
    <property type="evidence" value="ECO:0007669"/>
    <property type="project" value="TreeGrafter"/>
</dbReference>
<evidence type="ECO:0000256" key="1">
    <source>
        <dbReference type="ARBA" id="ARBA00004107"/>
    </source>
</evidence>
<evidence type="ECO:0000256" key="5">
    <source>
        <dbReference type="ARBA" id="ARBA00004550"/>
    </source>
</evidence>
<evidence type="ECO:0000256" key="15">
    <source>
        <dbReference type="ARBA" id="ARBA00022989"/>
    </source>
</evidence>
<keyword evidence="13" id="KW-0967">Endosome</keyword>
<comment type="function">
    <text evidence="21">Functions as a cell surface receptor for TIMP1 and plays a role in the activation of cellular signaling cascades. Plays a role in the activation of ITGB1 and integrin signaling, leading to the activation of AKT, FAK/PTK2 and MAP kinases. Promotes cell survival, reorganization of the actin cytoskeleton, cell adhesion, spreading and migration, via its role in the activation of AKT and FAK/PTK2. Plays a role in VEGFA signaling via its role in regulating the internalization of KDR/VEGFR2. Plays a role in intracellular vesicular transport processes, and is required for normal trafficking of the PMEL luminal domain that is essential for the development and maturation of melanocytes. Plays a role in the adhesion of leukocytes onto endothelial cells via its role in the regulation of SELP trafficking. May play a role in mast cell degranulation in response to Ms4a2/FceRI stimulation, but not in mast cell degranulation in response to other stimuli.</text>
</comment>
<dbReference type="Gene3D" id="1.10.1450.10">
    <property type="entry name" value="Tetraspanin"/>
    <property type="match status" value="1"/>
</dbReference>
<dbReference type="PRINTS" id="PR00259">
    <property type="entry name" value="TMFOUR"/>
</dbReference>
<keyword evidence="14" id="KW-0653">Protein transport</keyword>
<evidence type="ECO:0000256" key="7">
    <source>
        <dbReference type="ARBA" id="ARBA00004651"/>
    </source>
</evidence>
<dbReference type="PANTHER" id="PTHR19282">
    <property type="entry name" value="TETRASPANIN"/>
    <property type="match status" value="1"/>
</dbReference>
<evidence type="ECO:0000256" key="11">
    <source>
        <dbReference type="ARBA" id="ARBA00022525"/>
    </source>
</evidence>
<keyword evidence="26" id="KW-1185">Reference proteome</keyword>
<evidence type="ECO:0000256" key="21">
    <source>
        <dbReference type="ARBA" id="ARBA00043922"/>
    </source>
</evidence>
<dbReference type="GO" id="GO:0009986">
    <property type="term" value="C:cell surface"/>
    <property type="evidence" value="ECO:0007669"/>
    <property type="project" value="UniProtKB-SubCell"/>
</dbReference>
<evidence type="ECO:0000256" key="17">
    <source>
        <dbReference type="ARBA" id="ARBA00023139"/>
    </source>
</evidence>
<feature type="region of interest" description="Disordered" evidence="23">
    <location>
        <begin position="1"/>
        <end position="54"/>
    </location>
</feature>
<keyword evidence="18" id="KW-0325">Glycoprotein</keyword>
<evidence type="ECO:0000256" key="22">
    <source>
        <dbReference type="ARBA" id="ARBA00046382"/>
    </source>
</evidence>
<evidence type="ECO:0000256" key="18">
    <source>
        <dbReference type="ARBA" id="ARBA00023180"/>
    </source>
</evidence>
<dbReference type="EMBL" id="JAHDVG010000464">
    <property type="protein sequence ID" value="KAH1185066.1"/>
    <property type="molecule type" value="Genomic_DNA"/>
</dbReference>
<dbReference type="GO" id="GO:0030154">
    <property type="term" value="P:cell differentiation"/>
    <property type="evidence" value="ECO:0007669"/>
    <property type="project" value="UniProtKB-ARBA"/>
</dbReference>
<feature type="compositionally biased region" description="Basic and acidic residues" evidence="23">
    <location>
        <begin position="7"/>
        <end position="21"/>
    </location>
</feature>
<dbReference type="AlphaFoldDB" id="A0A9D3XS22"/>
<evidence type="ECO:0000256" key="14">
    <source>
        <dbReference type="ARBA" id="ARBA00022927"/>
    </source>
</evidence>
<dbReference type="GO" id="GO:0005886">
    <property type="term" value="C:plasma membrane"/>
    <property type="evidence" value="ECO:0007669"/>
    <property type="project" value="UniProtKB-SubCell"/>
</dbReference>
<proteinExistence type="predicted"/>
<keyword evidence="12 24" id="KW-0812">Transmembrane</keyword>
<evidence type="ECO:0000256" key="10">
    <source>
        <dbReference type="ARBA" id="ARBA00022475"/>
    </source>
</evidence>
<dbReference type="Proteomes" id="UP000827986">
    <property type="component" value="Unassembled WGS sequence"/>
</dbReference>
<dbReference type="SUPFAM" id="SSF48652">
    <property type="entry name" value="Tetraspanin"/>
    <property type="match status" value="1"/>
</dbReference>
<dbReference type="FunFam" id="1.10.1450.10:FF:000019">
    <property type="entry name" value="Tetraspanin"/>
    <property type="match status" value="1"/>
</dbReference>
<dbReference type="InterPro" id="IPR008952">
    <property type="entry name" value="Tetraspanin_EC2_sf"/>
</dbReference>
<accession>A0A9D3XS22</accession>
<dbReference type="InterPro" id="IPR018499">
    <property type="entry name" value="Tetraspanin/Peripherin"/>
</dbReference>
<dbReference type="GO" id="GO:0031902">
    <property type="term" value="C:late endosome membrane"/>
    <property type="evidence" value="ECO:0007669"/>
    <property type="project" value="UniProtKB-SubCell"/>
</dbReference>
<dbReference type="GO" id="GO:0005771">
    <property type="term" value="C:multivesicular body"/>
    <property type="evidence" value="ECO:0007669"/>
    <property type="project" value="UniProtKB-SubCell"/>
</dbReference>
<evidence type="ECO:0000256" key="19">
    <source>
        <dbReference type="ARBA" id="ARBA00023228"/>
    </source>
</evidence>
<feature type="transmembrane region" description="Helical" evidence="24">
    <location>
        <begin position="174"/>
        <end position="193"/>
    </location>
</feature>
<keyword evidence="19" id="KW-0458">Lysosome</keyword>
<dbReference type="PANTHER" id="PTHR19282:SF548">
    <property type="entry name" value="TETRASPANIN"/>
    <property type="match status" value="1"/>
</dbReference>
<keyword evidence="15 24" id="KW-1133">Transmembrane helix</keyword>
<evidence type="ECO:0000256" key="4">
    <source>
        <dbReference type="ARBA" id="ARBA00004241"/>
    </source>
</evidence>
<evidence type="ECO:0000256" key="12">
    <source>
        <dbReference type="ARBA" id="ARBA00022692"/>
    </source>
</evidence>
<feature type="transmembrane region" description="Helical" evidence="24">
    <location>
        <begin position="138"/>
        <end position="162"/>
    </location>
</feature>
<evidence type="ECO:0000256" key="2">
    <source>
        <dbReference type="ARBA" id="ARBA00004155"/>
    </source>
</evidence>
<dbReference type="Pfam" id="PF00335">
    <property type="entry name" value="Tetraspanin"/>
    <property type="match status" value="1"/>
</dbReference>
<evidence type="ECO:0000313" key="25">
    <source>
        <dbReference type="EMBL" id="KAH1185066.1"/>
    </source>
</evidence>
<keyword evidence="17" id="KW-0564">Palmitate</keyword>
<comment type="subcellular location">
    <subcellularLocation>
        <location evidence="7">Cell membrane</location>
        <topology evidence="7">Multi-pass membrane protein</topology>
    </subcellularLocation>
    <subcellularLocation>
        <location evidence="4">Cell surface</location>
    </subcellularLocation>
    <subcellularLocation>
        <location evidence="6">Endosome</location>
        <location evidence="6">Multivesicular body</location>
    </subcellularLocation>
    <subcellularLocation>
        <location evidence="1">Late endosome membrane</location>
        <topology evidence="1">Multi-pass membrane protein</topology>
    </subcellularLocation>
    <subcellularLocation>
        <location evidence="2">Lysosome membrane</location>
        <topology evidence="2">Multi-pass membrane protein</topology>
    </subcellularLocation>
    <subcellularLocation>
        <location evidence="3">Melanosome</location>
    </subcellularLocation>
    <subcellularLocation>
        <location evidence="5">Secreted</location>
        <location evidence="5">Extracellular exosome</location>
    </subcellularLocation>
</comment>
<name>A0A9D3XS22_9SAUR</name>
<comment type="caution">
    <text evidence="25">The sequence shown here is derived from an EMBL/GenBank/DDBJ whole genome shotgun (WGS) entry which is preliminary data.</text>
</comment>
<comment type="subunit">
    <text evidence="22">Interacts with TIMP1 and ITGB1 and recruits TIMP1 to ITGB1. Interacts with CD9. Identified in a complex with CD9 and ITGB3. Interacts with PMEL. Interacts with KDR/VEGFR2; identified in a complex with ITGB1 and KDR/VEGFR2 and is required to recruit KDR to ITGB1 complexes. Interacts with SYT7.</text>
</comment>
<evidence type="ECO:0000256" key="23">
    <source>
        <dbReference type="SAM" id="MobiDB-lite"/>
    </source>
</evidence>
<evidence type="ECO:0000313" key="26">
    <source>
        <dbReference type="Proteomes" id="UP000827986"/>
    </source>
</evidence>
<evidence type="ECO:0000256" key="3">
    <source>
        <dbReference type="ARBA" id="ARBA00004223"/>
    </source>
</evidence>
<organism evidence="25 26">
    <name type="scientific">Mauremys mutica</name>
    <name type="common">yellowpond turtle</name>
    <dbReference type="NCBI Taxonomy" id="74926"/>
    <lineage>
        <taxon>Eukaryota</taxon>
        <taxon>Metazoa</taxon>
        <taxon>Chordata</taxon>
        <taxon>Craniata</taxon>
        <taxon>Vertebrata</taxon>
        <taxon>Euteleostomi</taxon>
        <taxon>Archelosauria</taxon>
        <taxon>Testudinata</taxon>
        <taxon>Testudines</taxon>
        <taxon>Cryptodira</taxon>
        <taxon>Durocryptodira</taxon>
        <taxon>Testudinoidea</taxon>
        <taxon>Geoemydidae</taxon>
        <taxon>Geoemydinae</taxon>
        <taxon>Mauremys</taxon>
    </lineage>
</organism>
<evidence type="ECO:0000256" key="24">
    <source>
        <dbReference type="SAM" id="Phobius"/>
    </source>
</evidence>
<gene>
    <name evidence="25" type="ORF">KIL84_013007</name>
</gene>
<keyword evidence="11" id="KW-0964">Secreted</keyword>
<evidence type="ECO:0000256" key="16">
    <source>
        <dbReference type="ARBA" id="ARBA00023136"/>
    </source>
</evidence>
<dbReference type="GO" id="GO:0015031">
    <property type="term" value="P:protein transport"/>
    <property type="evidence" value="ECO:0007669"/>
    <property type="project" value="UniProtKB-KW"/>
</dbReference>
<evidence type="ECO:0000256" key="9">
    <source>
        <dbReference type="ARBA" id="ARBA00022448"/>
    </source>
</evidence>
<evidence type="ECO:0000256" key="20">
    <source>
        <dbReference type="ARBA" id="ARBA00023288"/>
    </source>
</evidence>
<dbReference type="GO" id="GO:0042470">
    <property type="term" value="C:melanosome"/>
    <property type="evidence" value="ECO:0007669"/>
    <property type="project" value="UniProtKB-SubCell"/>
</dbReference>
<protein>
    <recommendedName>
        <fullName evidence="8">CD63 antigen</fullName>
    </recommendedName>
</protein>
<keyword evidence="10" id="KW-1003">Cell membrane</keyword>
<dbReference type="GO" id="GO:0005576">
    <property type="term" value="C:extracellular region"/>
    <property type="evidence" value="ECO:0007669"/>
    <property type="project" value="UniProtKB-SubCell"/>
</dbReference>
<dbReference type="GO" id="GO:0005765">
    <property type="term" value="C:lysosomal membrane"/>
    <property type="evidence" value="ECO:0007669"/>
    <property type="project" value="UniProtKB-SubCell"/>
</dbReference>
<sequence length="327" mass="35411">MGAGGSERSRGESRGMNERRGSYSLRSAAAAPGSLLGERERDPEGTSASSLPPPAEFLNGTIQVGGLKLPGPSQQQETWDLVNLITWTQLCPFVFFLLVLCKEQKPQQVSGVMLLCIGVSVQMKLHDTFMVVNEASSGVPVIITIVGGVIISVSAFGAIAILKSNHTMIKVFTGMLLIIFLIEIIVGISAYAYRGKLHDNLLRSFLKTLDKYNRESQVTKGVDHLQENFQCCGAQNYTDWFNTTFGSLNSAVPNSCCKVITKSCGLNLSNDAANINQQGCIQKLKKWAEEHIALIGGVCISVGFAQQNIQLHHLQLSAGCDMDESIS</sequence>
<evidence type="ECO:0000256" key="6">
    <source>
        <dbReference type="ARBA" id="ARBA00004559"/>
    </source>
</evidence>
<keyword evidence="16 24" id="KW-0472">Membrane</keyword>
<keyword evidence="20" id="KW-0449">Lipoprotein</keyword>
<reference evidence="25" key="1">
    <citation type="submission" date="2021-09" db="EMBL/GenBank/DDBJ databases">
        <title>The genome of Mauremys mutica provides insights into the evolution of semi-aquatic lifestyle.</title>
        <authorList>
            <person name="Gong S."/>
            <person name="Gao Y."/>
        </authorList>
    </citation>
    <scope>NUCLEOTIDE SEQUENCE</scope>
    <source>
        <strain evidence="25">MM-2020</strain>
        <tissue evidence="25">Muscle</tissue>
    </source>
</reference>
<evidence type="ECO:0000256" key="8">
    <source>
        <dbReference type="ARBA" id="ARBA00020588"/>
    </source>
</evidence>
<evidence type="ECO:0000256" key="13">
    <source>
        <dbReference type="ARBA" id="ARBA00022753"/>
    </source>
</evidence>